<comment type="catalytic activity">
    <reaction evidence="1">
        <text>ATP + protein L-histidine = ADP + protein N-phospho-L-histidine.</text>
        <dbReference type="EC" id="2.7.13.3"/>
    </reaction>
</comment>
<dbReference type="InterPro" id="IPR050428">
    <property type="entry name" value="TCS_sensor_his_kinase"/>
</dbReference>
<gene>
    <name evidence="16" type="ORF">EH243_02770</name>
</gene>
<comment type="caution">
    <text evidence="16">The sequence shown here is derived from an EMBL/GenBank/DDBJ whole genome shotgun (WGS) entry which is preliminary data.</text>
</comment>
<keyword evidence="11" id="KW-0902">Two-component regulatory system</keyword>
<dbReference type="GO" id="GO:0000155">
    <property type="term" value="F:phosphorelay sensor kinase activity"/>
    <property type="evidence" value="ECO:0007669"/>
    <property type="project" value="InterPro"/>
</dbReference>
<dbReference type="SMART" id="SM00388">
    <property type="entry name" value="HisKA"/>
    <property type="match status" value="1"/>
</dbReference>
<dbReference type="CDD" id="cd16954">
    <property type="entry name" value="HATPase_PhoQ-like"/>
    <property type="match status" value="1"/>
</dbReference>
<evidence type="ECO:0000256" key="4">
    <source>
        <dbReference type="ARBA" id="ARBA00022553"/>
    </source>
</evidence>
<dbReference type="InterPro" id="IPR003660">
    <property type="entry name" value="HAMP_dom"/>
</dbReference>
<evidence type="ECO:0000256" key="6">
    <source>
        <dbReference type="ARBA" id="ARBA00022692"/>
    </source>
</evidence>
<feature type="domain" description="Histidine kinase" evidence="14">
    <location>
        <begin position="249"/>
        <end position="449"/>
    </location>
</feature>
<dbReference type="RefSeq" id="WP_126157114.1">
    <property type="nucleotide sequence ID" value="NZ_RQXW01000002.1"/>
</dbReference>
<dbReference type="PROSITE" id="PS50109">
    <property type="entry name" value="HIS_KIN"/>
    <property type="match status" value="1"/>
</dbReference>
<dbReference type="InterPro" id="IPR003661">
    <property type="entry name" value="HisK_dim/P_dom"/>
</dbReference>
<evidence type="ECO:0000256" key="8">
    <source>
        <dbReference type="ARBA" id="ARBA00022777"/>
    </source>
</evidence>
<keyword evidence="12 13" id="KW-0472">Membrane</keyword>
<keyword evidence="4" id="KW-0597">Phosphoprotein</keyword>
<dbReference type="SUPFAM" id="SSF47384">
    <property type="entry name" value="Homodimeric domain of signal transducing histidine kinase"/>
    <property type="match status" value="1"/>
</dbReference>
<dbReference type="CDD" id="cd00082">
    <property type="entry name" value="HisKA"/>
    <property type="match status" value="1"/>
</dbReference>
<feature type="transmembrane region" description="Helical" evidence="13">
    <location>
        <begin position="170"/>
        <end position="189"/>
    </location>
</feature>
<dbReference type="EC" id="2.7.13.3" evidence="3"/>
<dbReference type="SMART" id="SM00387">
    <property type="entry name" value="HATPase_c"/>
    <property type="match status" value="1"/>
</dbReference>
<evidence type="ECO:0000256" key="7">
    <source>
        <dbReference type="ARBA" id="ARBA00022741"/>
    </source>
</evidence>
<sequence>MMPKALRARLLLASLLLLPVFFGLTGFALQQAFHHSLEAAEEERLKLQVYLILGAAELKGDRIMIPDELQEPRYGQVESGLYGFLNDGNDMLVWYSESAKLLTDALLDQLDVEGLKTGESRFSRMPQEGMFVYQFALLWEIAGREHNYVFTVLESDSEVKTEQHAFNTRLWGWLSGAIFLFLLVETALIRWGLKPLTQLAGDLKRIELGQSDKLTGEYPSEVQAVTDNLNLLISNERLQRERYRNTLGDLAHSLKTPLAVIQGARQEKLSFDEYQKLVTDQAGRMDQIVQYQLSRAVKSQGRVLAKKTPVAPLIERMTAALSKVYRDKDIQVTLQLAGDYQLPADERDLMELLGNILENAFKYGRHQVTVSFSNGGGMLQIDIADDGEGISPELRQTILKRGERADTSAPGQGIGLSVAVDILSSYDGELVIAESPLGGALFSIRMPLN</sequence>
<evidence type="ECO:0000256" key="10">
    <source>
        <dbReference type="ARBA" id="ARBA00022989"/>
    </source>
</evidence>
<keyword evidence="6 13" id="KW-0812">Transmembrane</keyword>
<keyword evidence="7" id="KW-0547">Nucleotide-binding</keyword>
<evidence type="ECO:0000259" key="15">
    <source>
        <dbReference type="PROSITE" id="PS50885"/>
    </source>
</evidence>
<dbReference type="EMBL" id="RQXW01000002">
    <property type="protein sequence ID" value="RTE67146.1"/>
    <property type="molecule type" value="Genomic_DNA"/>
</dbReference>
<keyword evidence="8 16" id="KW-0418">Kinase</keyword>
<dbReference type="AlphaFoldDB" id="A0A430KUK1"/>
<keyword evidence="9" id="KW-0067">ATP-binding</keyword>
<evidence type="ECO:0000256" key="12">
    <source>
        <dbReference type="ARBA" id="ARBA00023136"/>
    </source>
</evidence>
<dbReference type="Gene3D" id="3.30.565.10">
    <property type="entry name" value="Histidine kinase-like ATPase, C-terminal domain"/>
    <property type="match status" value="1"/>
</dbReference>
<dbReference type="OrthoDB" id="9809567at2"/>
<evidence type="ECO:0000256" key="2">
    <source>
        <dbReference type="ARBA" id="ARBA00004370"/>
    </source>
</evidence>
<evidence type="ECO:0000256" key="5">
    <source>
        <dbReference type="ARBA" id="ARBA00022679"/>
    </source>
</evidence>
<evidence type="ECO:0000256" key="3">
    <source>
        <dbReference type="ARBA" id="ARBA00012438"/>
    </source>
</evidence>
<protein>
    <recommendedName>
        <fullName evidence="3">histidine kinase</fullName>
        <ecNumber evidence="3">2.7.13.3</ecNumber>
    </recommendedName>
</protein>
<dbReference type="GO" id="GO:0005886">
    <property type="term" value="C:plasma membrane"/>
    <property type="evidence" value="ECO:0007669"/>
    <property type="project" value="TreeGrafter"/>
</dbReference>
<name>A0A430KUK1_9GAMM</name>
<evidence type="ECO:0000256" key="13">
    <source>
        <dbReference type="SAM" id="Phobius"/>
    </source>
</evidence>
<dbReference type="GO" id="GO:0005524">
    <property type="term" value="F:ATP binding"/>
    <property type="evidence" value="ECO:0007669"/>
    <property type="project" value="UniProtKB-KW"/>
</dbReference>
<accession>A0A430KUK1</accession>
<feature type="domain" description="HAMP" evidence="15">
    <location>
        <begin position="190"/>
        <end position="241"/>
    </location>
</feature>
<dbReference type="PROSITE" id="PS50885">
    <property type="entry name" value="HAMP"/>
    <property type="match status" value="1"/>
</dbReference>
<dbReference type="InterPro" id="IPR005467">
    <property type="entry name" value="His_kinase_dom"/>
</dbReference>
<evidence type="ECO:0000256" key="1">
    <source>
        <dbReference type="ARBA" id="ARBA00000085"/>
    </source>
</evidence>
<dbReference type="InterPro" id="IPR036890">
    <property type="entry name" value="HATPase_C_sf"/>
</dbReference>
<dbReference type="PRINTS" id="PR00344">
    <property type="entry name" value="BCTRLSENSOR"/>
</dbReference>
<evidence type="ECO:0000313" key="17">
    <source>
        <dbReference type="Proteomes" id="UP000283087"/>
    </source>
</evidence>
<dbReference type="InterPro" id="IPR003594">
    <property type="entry name" value="HATPase_dom"/>
</dbReference>
<dbReference type="InterPro" id="IPR004358">
    <property type="entry name" value="Sig_transdc_His_kin-like_C"/>
</dbReference>
<evidence type="ECO:0000256" key="9">
    <source>
        <dbReference type="ARBA" id="ARBA00022840"/>
    </source>
</evidence>
<evidence type="ECO:0000259" key="14">
    <source>
        <dbReference type="PROSITE" id="PS50109"/>
    </source>
</evidence>
<dbReference type="SUPFAM" id="SSF55874">
    <property type="entry name" value="ATPase domain of HSP90 chaperone/DNA topoisomerase II/histidine kinase"/>
    <property type="match status" value="1"/>
</dbReference>
<keyword evidence="5" id="KW-0808">Transferase</keyword>
<dbReference type="Proteomes" id="UP000283087">
    <property type="component" value="Unassembled WGS sequence"/>
</dbReference>
<dbReference type="PANTHER" id="PTHR45436">
    <property type="entry name" value="SENSOR HISTIDINE KINASE YKOH"/>
    <property type="match status" value="1"/>
</dbReference>
<keyword evidence="17" id="KW-1185">Reference proteome</keyword>
<dbReference type="Gene3D" id="1.10.287.130">
    <property type="match status" value="1"/>
</dbReference>
<evidence type="ECO:0000256" key="11">
    <source>
        <dbReference type="ARBA" id="ARBA00023012"/>
    </source>
</evidence>
<keyword evidence="10 13" id="KW-1133">Transmembrane helix</keyword>
<dbReference type="PANTHER" id="PTHR45436:SF4">
    <property type="entry name" value="SENSOR PROTEIN PHOQ"/>
    <property type="match status" value="1"/>
</dbReference>
<comment type="subcellular location">
    <subcellularLocation>
        <location evidence="2">Membrane</location>
    </subcellularLocation>
</comment>
<proteinExistence type="predicted"/>
<dbReference type="Pfam" id="PF02518">
    <property type="entry name" value="HATPase_c"/>
    <property type="match status" value="1"/>
</dbReference>
<dbReference type="InterPro" id="IPR058619">
    <property type="entry name" value="PhoQ/CarS-like_HATPase"/>
</dbReference>
<organism evidence="16 17">
    <name type="scientific">Amphritea opalescens</name>
    <dbReference type="NCBI Taxonomy" id="2490544"/>
    <lineage>
        <taxon>Bacteria</taxon>
        <taxon>Pseudomonadati</taxon>
        <taxon>Pseudomonadota</taxon>
        <taxon>Gammaproteobacteria</taxon>
        <taxon>Oceanospirillales</taxon>
        <taxon>Oceanospirillaceae</taxon>
        <taxon>Amphritea</taxon>
    </lineage>
</organism>
<evidence type="ECO:0000313" key="16">
    <source>
        <dbReference type="EMBL" id="RTE67146.1"/>
    </source>
</evidence>
<reference evidence="16 17" key="1">
    <citation type="submission" date="2018-11" db="EMBL/GenBank/DDBJ databases">
        <title>The draft genome sequence of Amphritea opalescens ANRC-JH13T.</title>
        <authorList>
            <person name="Fang Z."/>
            <person name="Zhang Y."/>
            <person name="Han X."/>
        </authorList>
    </citation>
    <scope>NUCLEOTIDE SEQUENCE [LARGE SCALE GENOMIC DNA]</scope>
    <source>
        <strain evidence="16 17">ANRC-JH13</strain>
    </source>
</reference>
<dbReference type="InterPro" id="IPR036097">
    <property type="entry name" value="HisK_dim/P_sf"/>
</dbReference>